<dbReference type="EMBL" id="LSTQ01000004">
    <property type="protein sequence ID" value="OAH31557.1"/>
    <property type="molecule type" value="Genomic_DNA"/>
</dbReference>
<evidence type="ECO:0000313" key="3">
    <source>
        <dbReference type="Proteomes" id="UP000076947"/>
    </source>
</evidence>
<organism evidence="2 3">
    <name type="scientific">Corynebacterium stationis</name>
    <dbReference type="NCBI Taxonomy" id="1705"/>
    <lineage>
        <taxon>Bacteria</taxon>
        <taxon>Bacillati</taxon>
        <taxon>Actinomycetota</taxon>
        <taxon>Actinomycetes</taxon>
        <taxon>Mycobacteriales</taxon>
        <taxon>Corynebacteriaceae</taxon>
        <taxon>Corynebacterium</taxon>
    </lineage>
</organism>
<accession>A0A177IRM9</accession>
<feature type="compositionally biased region" description="Basic and acidic residues" evidence="1">
    <location>
        <begin position="57"/>
        <end position="73"/>
    </location>
</feature>
<dbReference type="AlphaFoldDB" id="A0A177IRM9"/>
<dbReference type="RefSeq" id="WP_066837665.1">
    <property type="nucleotide sequence ID" value="NZ_CAJFGC010000134.1"/>
</dbReference>
<sequence length="73" mass="8377">MPRKRRRVFKESASPNYDRTADRPDFTSAFPNEAESDDATRSVELDDGQTDTAIPDRASEEFWKEQRPPHHGG</sequence>
<reference evidence="3" key="1">
    <citation type="submission" date="2016-02" db="EMBL/GenBank/DDBJ databases">
        <authorList>
            <person name="Kaur G."/>
            <person name="Nair G.R."/>
            <person name="Mayilraj S."/>
        </authorList>
    </citation>
    <scope>NUCLEOTIDE SEQUENCE [LARGE SCALE GENOMIC DNA]</scope>
    <source>
        <strain evidence="3">GA-15</strain>
    </source>
</reference>
<evidence type="ECO:0000256" key="1">
    <source>
        <dbReference type="SAM" id="MobiDB-lite"/>
    </source>
</evidence>
<dbReference type="STRING" id="1705.CA21670_08640"/>
<name>A0A177IRM9_9CORY</name>
<dbReference type="OrthoDB" id="4427780at2"/>
<proteinExistence type="predicted"/>
<keyword evidence="3" id="KW-1185">Reference proteome</keyword>
<dbReference type="Proteomes" id="UP000076947">
    <property type="component" value="Unassembled WGS sequence"/>
</dbReference>
<protein>
    <submittedName>
        <fullName evidence="2">Uncharacterized protein</fullName>
    </submittedName>
</protein>
<comment type="caution">
    <text evidence="2">The sequence shown here is derived from an EMBL/GenBank/DDBJ whole genome shotgun (WGS) entry which is preliminary data.</text>
</comment>
<evidence type="ECO:0000313" key="2">
    <source>
        <dbReference type="EMBL" id="OAH31557.1"/>
    </source>
</evidence>
<feature type="region of interest" description="Disordered" evidence="1">
    <location>
        <begin position="1"/>
        <end position="73"/>
    </location>
</feature>
<gene>
    <name evidence="2" type="ORF">AYJ05_08235</name>
</gene>